<evidence type="ECO:0000256" key="1">
    <source>
        <dbReference type="ARBA" id="ARBA00010641"/>
    </source>
</evidence>
<dbReference type="SUPFAM" id="SSF88659">
    <property type="entry name" value="Sigma3 and sigma4 domains of RNA polymerase sigma factors"/>
    <property type="match status" value="1"/>
</dbReference>
<evidence type="ECO:0000259" key="6">
    <source>
        <dbReference type="Pfam" id="PF08281"/>
    </source>
</evidence>
<keyword evidence="2" id="KW-0805">Transcription regulation</keyword>
<dbReference type="InterPro" id="IPR014284">
    <property type="entry name" value="RNA_pol_sigma-70_dom"/>
</dbReference>
<protein>
    <submittedName>
        <fullName evidence="7">Sigma-70 family RNA polymerase sigma factor</fullName>
    </submittedName>
</protein>
<keyword evidence="8" id="KW-1185">Reference proteome</keyword>
<dbReference type="RefSeq" id="WP_187015280.1">
    <property type="nucleotide sequence ID" value="NZ_JACOQI010000012.1"/>
</dbReference>
<dbReference type="PANTHER" id="PTHR43133:SF51">
    <property type="entry name" value="RNA POLYMERASE SIGMA FACTOR"/>
    <property type="match status" value="1"/>
</dbReference>
<feature type="domain" description="RNA polymerase sigma-70 region 2" evidence="5">
    <location>
        <begin position="6"/>
        <end position="72"/>
    </location>
</feature>
<dbReference type="InterPro" id="IPR036388">
    <property type="entry name" value="WH-like_DNA-bd_sf"/>
</dbReference>
<dbReference type="InterPro" id="IPR013325">
    <property type="entry name" value="RNA_pol_sigma_r2"/>
</dbReference>
<dbReference type="EMBL" id="JACOQI010000012">
    <property type="protein sequence ID" value="MBC5771049.1"/>
    <property type="molecule type" value="Genomic_DNA"/>
</dbReference>
<dbReference type="GO" id="GO:0006352">
    <property type="term" value="P:DNA-templated transcription initiation"/>
    <property type="evidence" value="ECO:0007669"/>
    <property type="project" value="InterPro"/>
</dbReference>
<dbReference type="CDD" id="cd06171">
    <property type="entry name" value="Sigma70_r4"/>
    <property type="match status" value="1"/>
</dbReference>
<dbReference type="Gene3D" id="1.10.1740.10">
    <property type="match status" value="1"/>
</dbReference>
<sequence length="164" mass="18902">MIDQYIRQYGKRLYGLCLSLCASTFEADDLYQDTWLRVVKSISQYDPSREFEPWLTKICVNTYRNTLRRIARSPLLNFQTNEEKDALLQSVPAPENPDYGPLYEAVDGLPEKLRLAVILFYFEEMDIAATAQVLGIPEGTVKSRLSKARKLLKEVLGRESDLQF</sequence>
<dbReference type="SUPFAM" id="SSF88946">
    <property type="entry name" value="Sigma2 domain of RNA polymerase sigma factors"/>
    <property type="match status" value="1"/>
</dbReference>
<evidence type="ECO:0000256" key="3">
    <source>
        <dbReference type="ARBA" id="ARBA00023082"/>
    </source>
</evidence>
<dbReference type="Proteomes" id="UP000620327">
    <property type="component" value="Unassembled WGS sequence"/>
</dbReference>
<dbReference type="PANTHER" id="PTHR43133">
    <property type="entry name" value="RNA POLYMERASE ECF-TYPE SIGMA FACTO"/>
    <property type="match status" value="1"/>
</dbReference>
<evidence type="ECO:0000256" key="4">
    <source>
        <dbReference type="ARBA" id="ARBA00023163"/>
    </source>
</evidence>
<evidence type="ECO:0000259" key="5">
    <source>
        <dbReference type="Pfam" id="PF04542"/>
    </source>
</evidence>
<comment type="similarity">
    <text evidence="1">Belongs to the sigma-70 factor family. ECF subfamily.</text>
</comment>
<dbReference type="InterPro" id="IPR013249">
    <property type="entry name" value="RNA_pol_sigma70_r4_t2"/>
</dbReference>
<evidence type="ECO:0000313" key="7">
    <source>
        <dbReference type="EMBL" id="MBC5771049.1"/>
    </source>
</evidence>
<gene>
    <name evidence="7" type="ORF">H8Z83_12090</name>
</gene>
<evidence type="ECO:0000256" key="2">
    <source>
        <dbReference type="ARBA" id="ARBA00023015"/>
    </source>
</evidence>
<dbReference type="Pfam" id="PF04542">
    <property type="entry name" value="Sigma70_r2"/>
    <property type="match status" value="1"/>
</dbReference>
<accession>A0A923S7R5</accession>
<dbReference type="InterPro" id="IPR007627">
    <property type="entry name" value="RNA_pol_sigma70_r2"/>
</dbReference>
<dbReference type="InterPro" id="IPR039425">
    <property type="entry name" value="RNA_pol_sigma-70-like"/>
</dbReference>
<dbReference type="Gene3D" id="1.10.10.10">
    <property type="entry name" value="Winged helix-like DNA-binding domain superfamily/Winged helix DNA-binding domain"/>
    <property type="match status" value="1"/>
</dbReference>
<dbReference type="AlphaFoldDB" id="A0A923S7R5"/>
<dbReference type="Pfam" id="PF08281">
    <property type="entry name" value="Sigma70_r4_2"/>
    <property type="match status" value="1"/>
</dbReference>
<dbReference type="GO" id="GO:0016987">
    <property type="term" value="F:sigma factor activity"/>
    <property type="evidence" value="ECO:0007669"/>
    <property type="project" value="UniProtKB-KW"/>
</dbReference>
<reference evidence="7" key="1">
    <citation type="submission" date="2020-08" db="EMBL/GenBank/DDBJ databases">
        <title>Genome public.</title>
        <authorList>
            <person name="Liu C."/>
            <person name="Sun Q."/>
        </authorList>
    </citation>
    <scope>NUCLEOTIDE SEQUENCE</scope>
    <source>
        <strain evidence="7">BX15</strain>
    </source>
</reference>
<dbReference type="NCBIfam" id="TIGR02937">
    <property type="entry name" value="sigma70-ECF"/>
    <property type="match status" value="1"/>
</dbReference>
<dbReference type="InterPro" id="IPR013324">
    <property type="entry name" value="RNA_pol_sigma_r3/r4-like"/>
</dbReference>
<feature type="domain" description="RNA polymerase sigma factor 70 region 4 type 2" evidence="6">
    <location>
        <begin position="102"/>
        <end position="152"/>
    </location>
</feature>
<keyword evidence="4" id="KW-0804">Transcription</keyword>
<evidence type="ECO:0000313" key="8">
    <source>
        <dbReference type="Proteomes" id="UP000620327"/>
    </source>
</evidence>
<comment type="caution">
    <text evidence="7">The sequence shown here is derived from an EMBL/GenBank/DDBJ whole genome shotgun (WGS) entry which is preliminary data.</text>
</comment>
<name>A0A923S7R5_9FIRM</name>
<dbReference type="GO" id="GO:0003677">
    <property type="term" value="F:DNA binding"/>
    <property type="evidence" value="ECO:0007669"/>
    <property type="project" value="InterPro"/>
</dbReference>
<organism evidence="7 8">
    <name type="scientific">Dysosmobacter segnis</name>
    <dbReference type="NCBI Taxonomy" id="2763042"/>
    <lineage>
        <taxon>Bacteria</taxon>
        <taxon>Bacillati</taxon>
        <taxon>Bacillota</taxon>
        <taxon>Clostridia</taxon>
        <taxon>Eubacteriales</taxon>
        <taxon>Oscillospiraceae</taxon>
        <taxon>Dysosmobacter</taxon>
    </lineage>
</organism>
<keyword evidence="3" id="KW-0731">Sigma factor</keyword>
<proteinExistence type="inferred from homology"/>